<dbReference type="PANTHER" id="PTHR43436:SF1">
    <property type="entry name" value="TRANSCRIPTIONAL REGULATORY PROTEIN"/>
    <property type="match status" value="1"/>
</dbReference>
<comment type="caution">
    <text evidence="5">The sequence shown here is derived from an EMBL/GenBank/DDBJ whole genome shotgun (WGS) entry which is preliminary data.</text>
</comment>
<dbReference type="Pfam" id="PF06719">
    <property type="entry name" value="AraC_N"/>
    <property type="match status" value="1"/>
</dbReference>
<protein>
    <submittedName>
        <fullName evidence="5">Transcriptional regulator AraC</fullName>
    </submittedName>
</protein>
<feature type="domain" description="HTH araC/xylS-type" evidence="4">
    <location>
        <begin position="151"/>
        <end position="249"/>
    </location>
</feature>
<dbReference type="SUPFAM" id="SSF51215">
    <property type="entry name" value="Regulatory protein AraC"/>
    <property type="match status" value="1"/>
</dbReference>
<dbReference type="SMART" id="SM00342">
    <property type="entry name" value="HTH_ARAC"/>
    <property type="match status" value="1"/>
</dbReference>
<dbReference type="InterPro" id="IPR018060">
    <property type="entry name" value="HTH_AraC"/>
</dbReference>
<dbReference type="PANTHER" id="PTHR43436">
    <property type="entry name" value="ARAC-FAMILY TRANSCRIPTIONAL REGULATOR"/>
    <property type="match status" value="1"/>
</dbReference>
<dbReference type="InterPro" id="IPR018062">
    <property type="entry name" value="HTH_AraC-typ_CS"/>
</dbReference>
<dbReference type="PROSITE" id="PS00041">
    <property type="entry name" value="HTH_ARAC_FAMILY_1"/>
    <property type="match status" value="1"/>
</dbReference>
<keyword evidence="3" id="KW-0804">Transcription</keyword>
<dbReference type="STRING" id="1120923.SAMN02746095_01007"/>
<keyword evidence="2" id="KW-0238">DNA-binding</keyword>
<evidence type="ECO:0000259" key="4">
    <source>
        <dbReference type="PROSITE" id="PS01124"/>
    </source>
</evidence>
<evidence type="ECO:0000313" key="5">
    <source>
        <dbReference type="EMBL" id="GAN79173.1"/>
    </source>
</evidence>
<evidence type="ECO:0000256" key="2">
    <source>
        <dbReference type="ARBA" id="ARBA00023125"/>
    </source>
</evidence>
<dbReference type="EMBL" id="BANC01000017">
    <property type="protein sequence ID" value="GAN79173.1"/>
    <property type="molecule type" value="Genomic_DNA"/>
</dbReference>
<keyword evidence="6" id="KW-1185">Reference proteome</keyword>
<proteinExistence type="predicted"/>
<gene>
    <name evidence="5" type="ORF">Aam_017_078</name>
</gene>
<dbReference type="InterPro" id="IPR009057">
    <property type="entry name" value="Homeodomain-like_sf"/>
</dbReference>
<organism evidence="5 6">
    <name type="scientific">Acidocella aminolytica 101 = DSM 11237</name>
    <dbReference type="NCBI Taxonomy" id="1120923"/>
    <lineage>
        <taxon>Bacteria</taxon>
        <taxon>Pseudomonadati</taxon>
        <taxon>Pseudomonadota</taxon>
        <taxon>Alphaproteobacteria</taxon>
        <taxon>Acetobacterales</taxon>
        <taxon>Acidocellaceae</taxon>
        <taxon>Acidocella</taxon>
    </lineage>
</organism>
<dbReference type="PROSITE" id="PS01124">
    <property type="entry name" value="HTH_ARAC_FAMILY_2"/>
    <property type="match status" value="1"/>
</dbReference>
<evidence type="ECO:0000256" key="3">
    <source>
        <dbReference type="ARBA" id="ARBA00023163"/>
    </source>
</evidence>
<dbReference type="GO" id="GO:0003700">
    <property type="term" value="F:DNA-binding transcription factor activity"/>
    <property type="evidence" value="ECO:0007669"/>
    <property type="project" value="InterPro"/>
</dbReference>
<dbReference type="AlphaFoldDB" id="A0A0D6PD98"/>
<keyword evidence="1" id="KW-0805">Transcription regulation</keyword>
<dbReference type="Pfam" id="PF12833">
    <property type="entry name" value="HTH_18"/>
    <property type="match status" value="1"/>
</dbReference>
<accession>A0A0D6PD98</accession>
<evidence type="ECO:0000313" key="6">
    <source>
        <dbReference type="Proteomes" id="UP000032668"/>
    </source>
</evidence>
<dbReference type="GO" id="GO:0043565">
    <property type="term" value="F:sequence-specific DNA binding"/>
    <property type="evidence" value="ECO:0007669"/>
    <property type="project" value="InterPro"/>
</dbReference>
<evidence type="ECO:0000256" key="1">
    <source>
        <dbReference type="ARBA" id="ARBA00023015"/>
    </source>
</evidence>
<dbReference type="InterPro" id="IPR009594">
    <property type="entry name" value="Tscrpt_reg_HTH_AraC_N"/>
</dbReference>
<dbReference type="Proteomes" id="UP000032668">
    <property type="component" value="Unassembled WGS sequence"/>
</dbReference>
<sequence length="260" mass="28733">MPNVYRPQLCLVAQGRKDVTLGNHVFRYAPGRYGVVTCDLPATGHVVNATPDKPYLCLYLDFDPVMLADLALRVPLPAGVPSPPIGKMVSDASPDLLDAVLRLLRLLSDPAALPVLGPLAEQEILYRLLSGPDGARMRHITSGRGRVSQVGRAIAWIGKNFREHFSIERLATEVGMSPSSLHEHFRDVTAMTPLQFQKQLRLQDARSLMLVQDIDVATAALRVGYESPSQFSREYRRLFGEAPKRDIARLRASPDLAVMT</sequence>
<name>A0A0D6PD98_9PROT</name>
<reference evidence="5 6" key="1">
    <citation type="submission" date="2012-11" db="EMBL/GenBank/DDBJ databases">
        <title>Whole genome sequence of Acidocella aminolytica 101 = DSM 11237.</title>
        <authorList>
            <person name="Azuma Y."/>
            <person name="Higashiura N."/>
            <person name="Hirakawa H."/>
            <person name="Matsushita K."/>
        </authorList>
    </citation>
    <scope>NUCLEOTIDE SEQUENCE [LARGE SCALE GENOMIC DNA]</scope>
    <source>
        <strain evidence="6">101 / DSM 11237</strain>
    </source>
</reference>
<dbReference type="SUPFAM" id="SSF46689">
    <property type="entry name" value="Homeodomain-like"/>
    <property type="match status" value="2"/>
</dbReference>
<dbReference type="Gene3D" id="1.10.10.60">
    <property type="entry name" value="Homeodomain-like"/>
    <property type="match status" value="1"/>
</dbReference>
<dbReference type="InterPro" id="IPR037923">
    <property type="entry name" value="HTH-like"/>
</dbReference>